<evidence type="ECO:0000313" key="1">
    <source>
        <dbReference type="Proteomes" id="UP000887580"/>
    </source>
</evidence>
<evidence type="ECO:0000313" key="2">
    <source>
        <dbReference type="WBParaSite" id="PS1159_v2.g17608.t1"/>
    </source>
</evidence>
<organism evidence="1 2">
    <name type="scientific">Panagrolaimus sp. PS1159</name>
    <dbReference type="NCBI Taxonomy" id="55785"/>
    <lineage>
        <taxon>Eukaryota</taxon>
        <taxon>Metazoa</taxon>
        <taxon>Ecdysozoa</taxon>
        <taxon>Nematoda</taxon>
        <taxon>Chromadorea</taxon>
        <taxon>Rhabditida</taxon>
        <taxon>Tylenchina</taxon>
        <taxon>Panagrolaimomorpha</taxon>
        <taxon>Panagrolaimoidea</taxon>
        <taxon>Panagrolaimidae</taxon>
        <taxon>Panagrolaimus</taxon>
    </lineage>
</organism>
<dbReference type="Proteomes" id="UP000887580">
    <property type="component" value="Unplaced"/>
</dbReference>
<protein>
    <submittedName>
        <fullName evidence="2">Uncharacterized protein</fullName>
    </submittedName>
</protein>
<name>A0AC35FHY0_9BILA</name>
<proteinExistence type="predicted"/>
<dbReference type="WBParaSite" id="PS1159_v2.g17608.t1">
    <property type="protein sequence ID" value="PS1159_v2.g17608.t1"/>
    <property type="gene ID" value="PS1159_v2.g17608"/>
</dbReference>
<reference evidence="2" key="1">
    <citation type="submission" date="2022-11" db="UniProtKB">
        <authorList>
            <consortium name="WormBaseParasite"/>
        </authorList>
    </citation>
    <scope>IDENTIFICATION</scope>
</reference>
<sequence length="246" mass="28050">MNFPFISATTKFQYAIIQPGYEKIAVQMVNLSDTLLMVAVAQNLLVGPAQLKYRVVESPFEQVITVKDFQYSPIKKNLVEPIIMEEEGEFMYSSPNYGVLTLVNNILYKKLNTEKYFDPQEHPAAKIVKNFKVLIGDFLAAVTLLKGKLETRMVKVLPFSECENIFDSKKLYTLDRDEQFCTEEVDNRQSYRPLTIPSSLLFGKTQDHGYVLVGIASLTRDGVSVSTFVPFHCNFLFESLKQEICI</sequence>
<accession>A0AC35FHY0</accession>